<protein>
    <submittedName>
        <fullName evidence="10">Membrane protein</fullName>
    </submittedName>
</protein>
<evidence type="ECO:0000256" key="5">
    <source>
        <dbReference type="ARBA" id="ARBA00023136"/>
    </source>
</evidence>
<dbReference type="SUPFAM" id="SSF49464">
    <property type="entry name" value="Carboxypeptidase regulatory domain-like"/>
    <property type="match status" value="1"/>
</dbReference>
<dbReference type="AlphaFoldDB" id="A0A0C3ME08"/>
<dbReference type="InterPro" id="IPR037066">
    <property type="entry name" value="Plug_dom_sf"/>
</dbReference>
<gene>
    <name evidence="10" type="ORF">BA92_06435</name>
</gene>
<dbReference type="Gene3D" id="2.40.170.20">
    <property type="entry name" value="TonB-dependent receptor, beta-barrel domain"/>
    <property type="match status" value="1"/>
</dbReference>
<dbReference type="NCBIfam" id="TIGR04057">
    <property type="entry name" value="SusC_RagA_signa"/>
    <property type="match status" value="1"/>
</dbReference>
<evidence type="ECO:0000256" key="7">
    <source>
        <dbReference type="PROSITE-ProRule" id="PRU01360"/>
    </source>
</evidence>
<evidence type="ECO:0000256" key="2">
    <source>
        <dbReference type="ARBA" id="ARBA00022448"/>
    </source>
</evidence>
<dbReference type="Proteomes" id="UP000031980">
    <property type="component" value="Unassembled WGS sequence"/>
</dbReference>
<dbReference type="InterPro" id="IPR036942">
    <property type="entry name" value="Beta-barrel_TonB_sf"/>
</dbReference>
<comment type="similarity">
    <text evidence="7">Belongs to the TonB-dependent receptor family.</text>
</comment>
<evidence type="ECO:0000256" key="4">
    <source>
        <dbReference type="ARBA" id="ARBA00022692"/>
    </source>
</evidence>
<dbReference type="InterPro" id="IPR039426">
    <property type="entry name" value="TonB-dep_rcpt-like"/>
</dbReference>
<keyword evidence="4 7" id="KW-0812">Transmembrane</keyword>
<evidence type="ECO:0000256" key="1">
    <source>
        <dbReference type="ARBA" id="ARBA00004571"/>
    </source>
</evidence>
<evidence type="ECO:0000313" key="11">
    <source>
        <dbReference type="Proteomes" id="UP000031980"/>
    </source>
</evidence>
<proteinExistence type="inferred from homology"/>
<dbReference type="InterPro" id="IPR023997">
    <property type="entry name" value="TonB-dep_OMP_SusC/RagA_CS"/>
</dbReference>
<dbReference type="GO" id="GO:0009279">
    <property type="term" value="C:cell outer membrane"/>
    <property type="evidence" value="ECO:0007669"/>
    <property type="project" value="UniProtKB-SubCell"/>
</dbReference>
<dbReference type="EMBL" id="JPIU01000038">
    <property type="protein sequence ID" value="KIO44673.1"/>
    <property type="molecule type" value="Genomic_DNA"/>
</dbReference>
<keyword evidence="2 7" id="KW-0813">Transport</keyword>
<sequence length="1198" mass="133378">MIKFKLFCLVMALGISGLNAKVWSQQEKLSLMMNGDLVQLFEKIQKQTGFRFVFNHADVKGYQLKGEVKEKTVSEILDWALANKPLKYEIVNEHVIIYYESAKPAQDSVKMVNIKGTVRDEGGLLLPGVSVMIKGTLVGVATGNDGKFTLNVPVRDTVILVFSFVGMKTLEVKFDPNKTEYNVVMKDEQVALDDVVITGFRQTTRQKATGSVAVLTKENFANKAQPTVDNLLQGQIAGVSVQAISGRPGESAKIRIRGTSTFSGDADPLWVIDGVPLQQTFPNISTTQIKSGDFSTLFLNGIGGVNPNDIENVTVLKDAAAAAIYGSRAAGGVIVVTTKKGKAGKMRVNYAGNVTIVGKPQRDGNLMNSSEKLAWEQELWDEFSAEKYNEGLRYPVVGIVGMLRSGRLGKDGKFKGDNGYEPMSAEEQDAYLRELSGHTTNWFDELFRTTVSTSHHLSLSGGAERSTYYIALGYSKDNGVLKKTDYDRYSFNAKINLMPIDQLKLDFGFDLAQQKSGGSSLNVDPFKYAYFANPYERPYNEDGSYRADVTYYSLPKMNDASSTTLLPPNGFNIMREIDETSSKVNNFSTTLRMGVEYRFIEKLKFAGLVSYTFTNNKTDNINGINTYAAYADRFSFDRKNPDRVYGSITQTSGNNSSYFLRGHFMYDDLYGENHRLSVLAGAEIRGTKAKSMYAKRYGYDPVTGNSSIPIPSKPASGDNISYSDLESFAAIVDQLSGENVIENRFASFYASLDYYLMERYIFSFSFRTDGSNHFGSDEQFNPTWSLGAVWHLGDENFMAPLKPVLNRVALRAAFGYTGNVNTSYSPELIMNYDKVNRKFGNGLRMATVYNAPNPNLRWEKTKDMKLALDFGLWNDRISGLVEWYYRLSSDVATDVKVLTTTGFNHQGYNTSEIENKGIEGTLNVKVLDGKDFKLKVSANVAWNQNKLKKYNPPASTYYSYEGFPLSGIFGGRVTGIDPQNGMYLFELRPDAEINQATDLHKGDNYRFYLGTNIAPVTGGFNVNFSYKNVSLNVGGSYSSGAKVINNLASPASYSRVGSSSGDYEPVQSDYNDLYTNHLNVQRDRTNRWTPNRTTGVKYGRIIDSFGDRLYLDYYNPTETVITRGIMLENISYLRIQNISIAYNLGTEVLNKLKLSSMGFMLTMNNFFTITNYSGLDPETPGATYPKTRSVTLGITVGF</sequence>
<keyword evidence="3 7" id="KW-1134">Transmembrane beta strand</keyword>
<evidence type="ECO:0000259" key="9">
    <source>
        <dbReference type="Pfam" id="PF07715"/>
    </source>
</evidence>
<evidence type="ECO:0000256" key="3">
    <source>
        <dbReference type="ARBA" id="ARBA00022452"/>
    </source>
</evidence>
<accession>A0A0C3ME08</accession>
<evidence type="ECO:0000256" key="8">
    <source>
        <dbReference type="SAM" id="SignalP"/>
    </source>
</evidence>
<feature type="domain" description="TonB-dependent receptor plug" evidence="9">
    <location>
        <begin position="206"/>
        <end position="333"/>
    </location>
</feature>
<keyword evidence="11" id="KW-1185">Reference proteome</keyword>
<dbReference type="Gene3D" id="2.170.130.10">
    <property type="entry name" value="TonB-dependent receptor, plug domain"/>
    <property type="match status" value="1"/>
</dbReference>
<dbReference type="Gene3D" id="3.55.50.30">
    <property type="match status" value="1"/>
</dbReference>
<dbReference type="RefSeq" id="WP_041505157.1">
    <property type="nucleotide sequence ID" value="NZ_JPIU01000038.1"/>
</dbReference>
<dbReference type="Gene3D" id="2.60.40.1120">
    <property type="entry name" value="Carboxypeptidase-like, regulatory domain"/>
    <property type="match status" value="1"/>
</dbReference>
<feature type="chain" id="PRO_5002166827" evidence="8">
    <location>
        <begin position="21"/>
        <end position="1198"/>
    </location>
</feature>
<dbReference type="SUPFAM" id="SSF56935">
    <property type="entry name" value="Porins"/>
    <property type="match status" value="1"/>
</dbReference>
<name>A0A0C3ME08_9PORP</name>
<dbReference type="PROSITE" id="PS52016">
    <property type="entry name" value="TONB_DEPENDENT_REC_3"/>
    <property type="match status" value="1"/>
</dbReference>
<evidence type="ECO:0000313" key="10">
    <source>
        <dbReference type="EMBL" id="KIO44673.1"/>
    </source>
</evidence>
<reference evidence="10 11" key="1">
    <citation type="submission" date="2014-07" db="EMBL/GenBank/DDBJ databases">
        <title>Porphyromonadaceae bacterium OUH 308042 = ATCC BAA-2681 = DSM 28342 draft genome.</title>
        <authorList>
            <person name="Sydenham T.V."/>
            <person name="Hasman H."/>
            <person name="Justensen U.S."/>
        </authorList>
    </citation>
    <scope>NUCLEOTIDE SEQUENCE [LARGE SCALE GENOMIC DNA]</scope>
    <source>
        <strain evidence="10 11">OUH 308042</strain>
    </source>
</reference>
<keyword evidence="5 7" id="KW-0472">Membrane</keyword>
<feature type="signal peptide" evidence="8">
    <location>
        <begin position="1"/>
        <end position="20"/>
    </location>
</feature>
<dbReference type="InterPro" id="IPR012910">
    <property type="entry name" value="Plug_dom"/>
</dbReference>
<dbReference type="Pfam" id="PF13715">
    <property type="entry name" value="CarbopepD_reg_2"/>
    <property type="match status" value="1"/>
</dbReference>
<keyword evidence="8" id="KW-0732">Signal</keyword>
<dbReference type="InterPro" id="IPR023996">
    <property type="entry name" value="TonB-dep_OMP_SusC/RagA"/>
</dbReference>
<dbReference type="Pfam" id="PF07715">
    <property type="entry name" value="Plug"/>
    <property type="match status" value="1"/>
</dbReference>
<keyword evidence="6 7" id="KW-0998">Cell outer membrane</keyword>
<comment type="caution">
    <text evidence="10">The sequence shown here is derived from an EMBL/GenBank/DDBJ whole genome shotgun (WGS) entry which is preliminary data.</text>
</comment>
<organism evidence="10 11">
    <name type="scientific">Sanguibacteroides justesenii</name>
    <dbReference type="NCBI Taxonomy" id="1547597"/>
    <lineage>
        <taxon>Bacteria</taxon>
        <taxon>Pseudomonadati</taxon>
        <taxon>Bacteroidota</taxon>
        <taxon>Bacteroidia</taxon>
        <taxon>Bacteroidales</taxon>
        <taxon>Porphyromonadaceae</taxon>
        <taxon>Sanguibacteroides</taxon>
    </lineage>
</organism>
<evidence type="ECO:0000256" key="6">
    <source>
        <dbReference type="ARBA" id="ARBA00023237"/>
    </source>
</evidence>
<dbReference type="InterPro" id="IPR008969">
    <property type="entry name" value="CarboxyPept-like_regulatory"/>
</dbReference>
<comment type="subcellular location">
    <subcellularLocation>
        <location evidence="1 7">Cell outer membrane</location>
        <topology evidence="1 7">Multi-pass membrane protein</topology>
    </subcellularLocation>
</comment>
<dbReference type="NCBIfam" id="TIGR04056">
    <property type="entry name" value="OMP_RagA_SusC"/>
    <property type="match status" value="1"/>
</dbReference>